<evidence type="ECO:0000256" key="9">
    <source>
        <dbReference type="ARBA" id="ARBA00022748"/>
    </source>
</evidence>
<evidence type="ECO:0000256" key="11">
    <source>
        <dbReference type="ARBA" id="ARBA00023136"/>
    </source>
</evidence>
<accession>A0A1B8QC19</accession>
<dbReference type="GO" id="GO:1903607">
    <property type="term" value="P:cytochrome c biosynthetic process"/>
    <property type="evidence" value="ECO:0007669"/>
    <property type="project" value="TreeGrafter"/>
</dbReference>
<keyword evidence="7 12" id="KW-0997">Cell inner membrane</keyword>
<reference evidence="14 15" key="1">
    <citation type="submission" date="2016-06" db="EMBL/GenBank/DDBJ databases">
        <title>Draft genome of Moraxella atlantae CCUG 66109.</title>
        <authorList>
            <person name="Salva-Serra F."/>
            <person name="Engstrom-Jakobsson H."/>
            <person name="Thorell K."/>
            <person name="Gonzales-Siles L."/>
            <person name="Karlsson R."/>
            <person name="Boulund F."/>
            <person name="Engstrand L."/>
            <person name="Kristiansson E."/>
            <person name="Moore E."/>
        </authorList>
    </citation>
    <scope>NUCLEOTIDE SEQUENCE [LARGE SCALE GENOMIC DNA]</scope>
    <source>
        <strain evidence="14 15">CCUG 66109</strain>
    </source>
</reference>
<keyword evidence="6 12" id="KW-1003">Cell membrane</keyword>
<evidence type="ECO:0000256" key="3">
    <source>
        <dbReference type="ARBA" id="ARBA00010544"/>
    </source>
</evidence>
<feature type="transmembrane region" description="Helical" evidence="13">
    <location>
        <begin position="47"/>
        <end position="67"/>
    </location>
</feature>
<organism evidence="14 15">
    <name type="scientific">Faucicola atlantae</name>
    <dbReference type="NCBI Taxonomy" id="34059"/>
    <lineage>
        <taxon>Bacteria</taxon>
        <taxon>Pseudomonadati</taxon>
        <taxon>Pseudomonadota</taxon>
        <taxon>Gammaproteobacteria</taxon>
        <taxon>Moraxellales</taxon>
        <taxon>Moraxellaceae</taxon>
        <taxon>Faucicola</taxon>
    </lineage>
</organism>
<dbReference type="PANTHER" id="PTHR30070:SF1">
    <property type="entry name" value="CYTOCHROME C BIOGENESIS B-RELATED"/>
    <property type="match status" value="1"/>
</dbReference>
<comment type="subcellular location">
    <subcellularLocation>
        <location evidence="2">Cell inner membrane</location>
        <topology evidence="2">Multi-pass membrane protein</topology>
    </subcellularLocation>
</comment>
<keyword evidence="5 12" id="KW-0813">Transport</keyword>
<evidence type="ECO:0000256" key="5">
    <source>
        <dbReference type="ARBA" id="ARBA00022448"/>
    </source>
</evidence>
<keyword evidence="9 12" id="KW-0201">Cytochrome c-type biogenesis</keyword>
<keyword evidence="10 13" id="KW-1133">Transmembrane helix</keyword>
<dbReference type="GO" id="GO:0017004">
    <property type="term" value="P:cytochrome complex assembly"/>
    <property type="evidence" value="ECO:0007669"/>
    <property type="project" value="UniProtKB-KW"/>
</dbReference>
<feature type="transmembrane region" description="Helical" evidence="13">
    <location>
        <begin position="194"/>
        <end position="213"/>
    </location>
</feature>
<evidence type="ECO:0000256" key="6">
    <source>
        <dbReference type="ARBA" id="ARBA00022475"/>
    </source>
</evidence>
<feature type="transmembrane region" description="Helical" evidence="13">
    <location>
        <begin position="161"/>
        <end position="182"/>
    </location>
</feature>
<dbReference type="PIRSF" id="PIRSF002764">
    <property type="entry name" value="CcmB"/>
    <property type="match status" value="1"/>
</dbReference>
<dbReference type="GO" id="GO:0015232">
    <property type="term" value="F:heme transmembrane transporter activity"/>
    <property type="evidence" value="ECO:0007669"/>
    <property type="project" value="InterPro"/>
</dbReference>
<protein>
    <recommendedName>
        <fullName evidence="4 12">Heme exporter protein B</fullName>
    </recommendedName>
</protein>
<dbReference type="PANTHER" id="PTHR30070">
    <property type="entry name" value="HEME EXPORTER PROTEIN B"/>
    <property type="match status" value="1"/>
</dbReference>
<dbReference type="GO" id="GO:0005886">
    <property type="term" value="C:plasma membrane"/>
    <property type="evidence" value="ECO:0007669"/>
    <property type="project" value="UniProtKB-SubCell"/>
</dbReference>
<evidence type="ECO:0000256" key="1">
    <source>
        <dbReference type="ARBA" id="ARBA00002442"/>
    </source>
</evidence>
<evidence type="ECO:0000256" key="12">
    <source>
        <dbReference type="PIRNR" id="PIRNR002764"/>
    </source>
</evidence>
<dbReference type="PRINTS" id="PR01414">
    <property type="entry name" value="CCMBBIOGNSIS"/>
</dbReference>
<dbReference type="EMBL" id="LZMZ01000018">
    <property type="protein sequence ID" value="OBX78282.1"/>
    <property type="molecule type" value="Genomic_DNA"/>
</dbReference>
<evidence type="ECO:0000256" key="10">
    <source>
        <dbReference type="ARBA" id="ARBA00022989"/>
    </source>
</evidence>
<comment type="similarity">
    <text evidence="3 12">Belongs to the CcmB/CycW/HelB family.</text>
</comment>
<dbReference type="OrthoDB" id="9799895at2"/>
<evidence type="ECO:0000256" key="7">
    <source>
        <dbReference type="ARBA" id="ARBA00022519"/>
    </source>
</evidence>
<evidence type="ECO:0000256" key="8">
    <source>
        <dbReference type="ARBA" id="ARBA00022692"/>
    </source>
</evidence>
<evidence type="ECO:0000313" key="14">
    <source>
        <dbReference type="EMBL" id="OBX78282.1"/>
    </source>
</evidence>
<comment type="caution">
    <text evidence="14">The sequence shown here is derived from an EMBL/GenBank/DDBJ whole genome shotgun (WGS) entry which is preliminary data.</text>
</comment>
<evidence type="ECO:0000313" key="15">
    <source>
        <dbReference type="Proteomes" id="UP000092508"/>
    </source>
</evidence>
<dbReference type="InterPro" id="IPR026031">
    <property type="entry name" value="Cyt_c_CcmB_bac"/>
</dbReference>
<dbReference type="RefSeq" id="WP_067236713.1">
    <property type="nucleotide sequence ID" value="NZ_LZMZ01000018.1"/>
</dbReference>
<evidence type="ECO:0000256" key="2">
    <source>
        <dbReference type="ARBA" id="ARBA00004429"/>
    </source>
</evidence>
<feature type="transmembrane region" description="Helical" evidence="13">
    <location>
        <begin position="21"/>
        <end position="41"/>
    </location>
</feature>
<dbReference type="Pfam" id="PF03379">
    <property type="entry name" value="CcmB"/>
    <property type="match status" value="1"/>
</dbReference>
<feature type="transmembrane region" description="Helical" evidence="13">
    <location>
        <begin position="129"/>
        <end position="149"/>
    </location>
</feature>
<proteinExistence type="inferred from homology"/>
<comment type="function">
    <text evidence="1 12">Required for the export of heme to the periplasm for the biogenesis of c-type cytochromes.</text>
</comment>
<keyword evidence="8 13" id="KW-0812">Transmembrane</keyword>
<gene>
    <name evidence="14" type="ORF">A9308_06730</name>
</gene>
<sequence>MSVGFGTLWRREWQLKQQHTVQWLYPLVLFLLIVTLFPLALGTEANLLRQLAVPAVWIAALLALLLGTDGLFRAERDNGVLAQLMVARTPLPLWVLARLAVHWLTSAGLVAVLAMLAMPLFGLPAKSTWALMASIVAGSPLLLCLSAIASSLTLSLKSGAVLVPLIALPMQLPVLIFATGAVERVGMGMDGLPILALLLAGSIIAVLVTPWVIGYTLKLSWLS</sequence>
<evidence type="ECO:0000256" key="4">
    <source>
        <dbReference type="ARBA" id="ARBA00016452"/>
    </source>
</evidence>
<dbReference type="STRING" id="34059.A9308_06730"/>
<evidence type="ECO:0000256" key="13">
    <source>
        <dbReference type="SAM" id="Phobius"/>
    </source>
</evidence>
<keyword evidence="11 12" id="KW-0472">Membrane</keyword>
<dbReference type="InterPro" id="IPR003544">
    <property type="entry name" value="Cyt_c_biogenesis_CcmB"/>
</dbReference>
<name>A0A1B8QC19_9GAMM</name>
<dbReference type="AlphaFoldDB" id="A0A1B8QC19"/>
<dbReference type="Proteomes" id="UP000092508">
    <property type="component" value="Unassembled WGS sequence"/>
</dbReference>
<feature type="transmembrane region" description="Helical" evidence="13">
    <location>
        <begin position="103"/>
        <end position="122"/>
    </location>
</feature>